<protein>
    <recommendedName>
        <fullName evidence="3">F-box domain-containing protein</fullName>
    </recommendedName>
</protein>
<feature type="non-terminal residue" evidence="1">
    <location>
        <position position="606"/>
    </location>
</feature>
<dbReference type="AlphaFoldDB" id="A0A9W8IYD8"/>
<reference evidence="1" key="1">
    <citation type="submission" date="2022-06" db="EMBL/GenBank/DDBJ databases">
        <title>Genome Sequence of Candolleomyces eurysporus.</title>
        <authorList>
            <person name="Buettner E."/>
        </authorList>
    </citation>
    <scope>NUCLEOTIDE SEQUENCE</scope>
    <source>
        <strain evidence="1">VTCC 930004</strain>
    </source>
</reference>
<dbReference type="SUPFAM" id="SSF52047">
    <property type="entry name" value="RNI-like"/>
    <property type="match status" value="1"/>
</dbReference>
<accession>A0A9W8IYD8</accession>
<name>A0A9W8IYD8_9AGAR</name>
<evidence type="ECO:0008006" key="3">
    <source>
        <dbReference type="Google" id="ProtNLM"/>
    </source>
</evidence>
<dbReference type="OrthoDB" id="3266451at2759"/>
<evidence type="ECO:0000313" key="1">
    <source>
        <dbReference type="EMBL" id="KAJ2920898.1"/>
    </source>
</evidence>
<dbReference type="EMBL" id="JANBPK010001727">
    <property type="protein sequence ID" value="KAJ2920898.1"/>
    <property type="molecule type" value="Genomic_DNA"/>
</dbReference>
<keyword evidence="2" id="KW-1185">Reference proteome</keyword>
<sequence>MPSSFSQHLKTNYSPSDIELLEIRTIISSRQLVLKEIDHQVQHLELQLRTLRAGRDAEREFIEDHFALLSPIRRVPDDVLAFILLTAAEPDQGGDEPNQSRMALVPFRISSAMKFSHVCKHWRALSIGTKPLWRNIDIHIPSYPSCCPSFLLPRIPWANVRSDWKTQLRKLESMARTCIARSAGYPLCIKVIDDCHRCLFPESSAAPHRDDIAEDLRDLEGLVDLLLESAVQWKGALFSITIPFVDTPLRRLLLIQPTDNSILQNVELNIRVFPLRSGPGMPQNPLEPWQTDWMQGKPSILMHDSIRALDLNRVTQDITKMAMNWTSLTHLAFEGCDRTVAPSAHFGASEAFKLLSLCSNLITCRIPLDLDPPFFASESITLPFLEELSLTPYSHNIPIGFASHLVLPSLRKLEIEQGLDYECIPHEYEQSGVAQFFQYFGNQLIDAKLYIPVLTPTALHRSLRHLPNVIRLELHSDWSSYSERNHATLSVEMMTLLTPRYDLSSSNGHAVESPILPSMEVFACSPGYNELDVDALVDFVAARRTDGWESRVARLRKVRFTPFLHSLSRDPLELLRGKAVNLDEFSLENWEVSGRSVDHGWNGAFY</sequence>
<proteinExistence type="predicted"/>
<evidence type="ECO:0000313" key="2">
    <source>
        <dbReference type="Proteomes" id="UP001140091"/>
    </source>
</evidence>
<organism evidence="1 2">
    <name type="scientific">Candolleomyces eurysporus</name>
    <dbReference type="NCBI Taxonomy" id="2828524"/>
    <lineage>
        <taxon>Eukaryota</taxon>
        <taxon>Fungi</taxon>
        <taxon>Dikarya</taxon>
        <taxon>Basidiomycota</taxon>
        <taxon>Agaricomycotina</taxon>
        <taxon>Agaricomycetes</taxon>
        <taxon>Agaricomycetidae</taxon>
        <taxon>Agaricales</taxon>
        <taxon>Agaricineae</taxon>
        <taxon>Psathyrellaceae</taxon>
        <taxon>Candolleomyces</taxon>
    </lineage>
</organism>
<gene>
    <name evidence="1" type="ORF">H1R20_g16197</name>
</gene>
<comment type="caution">
    <text evidence="1">The sequence shown here is derived from an EMBL/GenBank/DDBJ whole genome shotgun (WGS) entry which is preliminary data.</text>
</comment>
<dbReference type="Proteomes" id="UP001140091">
    <property type="component" value="Unassembled WGS sequence"/>
</dbReference>